<evidence type="ECO:0008006" key="3">
    <source>
        <dbReference type="Google" id="ProtNLM"/>
    </source>
</evidence>
<dbReference type="AlphaFoldDB" id="A0A3E1B1V9"/>
<dbReference type="EMBL" id="NAOO01000044">
    <property type="protein sequence ID" value="RFB83229.1"/>
    <property type="molecule type" value="Genomic_DNA"/>
</dbReference>
<protein>
    <recommendedName>
        <fullName evidence="3">Hpt domain-containing protein</fullName>
    </recommendedName>
</protein>
<gene>
    <name evidence="1" type="ORF">B5K10_29970</name>
</gene>
<name>A0A3E1B1V9_RHILT</name>
<dbReference type="Proteomes" id="UP000256748">
    <property type="component" value="Unassembled WGS sequence"/>
</dbReference>
<sequence length="94" mass="10696">MDRTRRASISVCSPGLSFPERQIALRQIVDELQELCDGAPDPRPILLRLLHTIRASIISIAGADNDCWEDIIRELFQLRATMVRLRTEADIICH</sequence>
<reference evidence="1 2" key="1">
    <citation type="submission" date="2017-03" db="EMBL/GenBank/DDBJ databases">
        <title>Genome analysis of Rhizobial strains effectives or ineffectives for nitrogen fixation isolated from bean seeds.</title>
        <authorList>
            <person name="Peralta H."/>
            <person name="Aguilar-Vera A."/>
            <person name="Mora Y."/>
            <person name="Vargas-Lagunas C."/>
            <person name="Girard L."/>
            <person name="Mora J."/>
        </authorList>
    </citation>
    <scope>NUCLEOTIDE SEQUENCE [LARGE SCALE GENOMIC DNA]</scope>
    <source>
        <strain evidence="1 2">CCGM5</strain>
    </source>
</reference>
<organism evidence="1 2">
    <name type="scientific">Rhizobium leguminosarum bv. trifolii</name>
    <dbReference type="NCBI Taxonomy" id="386"/>
    <lineage>
        <taxon>Bacteria</taxon>
        <taxon>Pseudomonadati</taxon>
        <taxon>Pseudomonadota</taxon>
        <taxon>Alphaproteobacteria</taxon>
        <taxon>Hyphomicrobiales</taxon>
        <taxon>Rhizobiaceae</taxon>
        <taxon>Rhizobium/Agrobacterium group</taxon>
        <taxon>Rhizobium</taxon>
    </lineage>
</organism>
<evidence type="ECO:0000313" key="1">
    <source>
        <dbReference type="EMBL" id="RFB83229.1"/>
    </source>
</evidence>
<proteinExistence type="predicted"/>
<accession>A0A3E1B1V9</accession>
<dbReference type="RefSeq" id="WP_116276167.1">
    <property type="nucleotide sequence ID" value="NZ_KZ859530.1"/>
</dbReference>
<evidence type="ECO:0000313" key="2">
    <source>
        <dbReference type="Proteomes" id="UP000256748"/>
    </source>
</evidence>
<comment type="caution">
    <text evidence="1">The sequence shown here is derived from an EMBL/GenBank/DDBJ whole genome shotgun (WGS) entry which is preliminary data.</text>
</comment>